<dbReference type="Gene3D" id="3.40.50.360">
    <property type="match status" value="1"/>
</dbReference>
<dbReference type="Proteomes" id="UP000295124">
    <property type="component" value="Unassembled WGS sequence"/>
</dbReference>
<dbReference type="GO" id="GO:0009055">
    <property type="term" value="F:electron transfer activity"/>
    <property type="evidence" value="ECO:0007669"/>
    <property type="project" value="InterPro"/>
</dbReference>
<evidence type="ECO:0000313" key="2">
    <source>
        <dbReference type="EMBL" id="TDD60693.1"/>
    </source>
</evidence>
<protein>
    <submittedName>
        <fullName evidence="2">Flavodoxin family protein</fullName>
    </submittedName>
</protein>
<keyword evidence="3" id="KW-1185">Reference proteome</keyword>
<dbReference type="SUPFAM" id="SSF52218">
    <property type="entry name" value="Flavoproteins"/>
    <property type="match status" value="1"/>
</dbReference>
<evidence type="ECO:0000313" key="3">
    <source>
        <dbReference type="Proteomes" id="UP000295124"/>
    </source>
</evidence>
<organism evidence="2 3">
    <name type="scientific">Kribbella antibiotica</name>
    <dbReference type="NCBI Taxonomy" id="190195"/>
    <lineage>
        <taxon>Bacteria</taxon>
        <taxon>Bacillati</taxon>
        <taxon>Actinomycetota</taxon>
        <taxon>Actinomycetes</taxon>
        <taxon>Propionibacteriales</taxon>
        <taxon>Kribbellaceae</taxon>
        <taxon>Kribbella</taxon>
    </lineage>
</organism>
<dbReference type="InterPro" id="IPR029039">
    <property type="entry name" value="Flavoprotein-like_sf"/>
</dbReference>
<dbReference type="InterPro" id="IPR001226">
    <property type="entry name" value="Flavodoxin_CS"/>
</dbReference>
<dbReference type="OrthoDB" id="3253043at2"/>
<reference evidence="2 3" key="1">
    <citation type="submission" date="2019-03" db="EMBL/GenBank/DDBJ databases">
        <title>Draft genome sequences of novel Actinobacteria.</title>
        <authorList>
            <person name="Sahin N."/>
            <person name="Ay H."/>
            <person name="Saygin H."/>
        </authorList>
    </citation>
    <scope>NUCLEOTIDE SEQUENCE [LARGE SCALE GENOMIC DNA]</scope>
    <source>
        <strain evidence="2 3">JCM 13523</strain>
    </source>
</reference>
<dbReference type="Pfam" id="PF00258">
    <property type="entry name" value="Flavodoxin_1"/>
    <property type="match status" value="1"/>
</dbReference>
<dbReference type="PROSITE" id="PS50902">
    <property type="entry name" value="FLAVODOXIN_LIKE"/>
    <property type="match status" value="1"/>
</dbReference>
<feature type="domain" description="Flavodoxin-like" evidence="1">
    <location>
        <begin position="3"/>
        <end position="164"/>
    </location>
</feature>
<proteinExistence type="predicted"/>
<sequence>MQVLVVYESMFGNTEMVAEAIADGLRAGAEVELVEVGAAPAKLGSALDLLVVGGPTHAFGMTRPSTRTDASTKGPVVMSPDIGMREWIGALADRQGRVTTATFDTRMIKGSRLPGSAARGAARLLRRRGFPMLVPPESFYVEGVLGSLLDGETGRAQRWGKDLQSAVSQLATSPGKSPTAL</sequence>
<gene>
    <name evidence="2" type="ORF">E1263_10180</name>
</gene>
<dbReference type="InterPro" id="IPR008254">
    <property type="entry name" value="Flavodoxin/NO_synth"/>
</dbReference>
<dbReference type="EMBL" id="SMKX01000022">
    <property type="protein sequence ID" value="TDD60693.1"/>
    <property type="molecule type" value="Genomic_DNA"/>
</dbReference>
<accession>A0A4R4ZP69</accession>
<dbReference type="GO" id="GO:0010181">
    <property type="term" value="F:FMN binding"/>
    <property type="evidence" value="ECO:0007669"/>
    <property type="project" value="InterPro"/>
</dbReference>
<evidence type="ECO:0000259" key="1">
    <source>
        <dbReference type="PROSITE" id="PS50902"/>
    </source>
</evidence>
<comment type="caution">
    <text evidence="2">The sequence shown here is derived from an EMBL/GenBank/DDBJ whole genome shotgun (WGS) entry which is preliminary data.</text>
</comment>
<name>A0A4R4ZP69_9ACTN</name>
<dbReference type="PROSITE" id="PS00201">
    <property type="entry name" value="FLAVODOXIN"/>
    <property type="match status" value="1"/>
</dbReference>
<dbReference type="AlphaFoldDB" id="A0A4R4ZP69"/>